<dbReference type="Proteomes" id="UP001485226">
    <property type="component" value="Unassembled WGS sequence"/>
</dbReference>
<dbReference type="EMBL" id="JBBYHS010000005">
    <property type="protein sequence ID" value="MEL1253267.1"/>
    <property type="molecule type" value="Genomic_DNA"/>
</dbReference>
<keyword evidence="1" id="KW-0472">Membrane</keyword>
<sequence length="167" mass="19548">MNNLLYPYYSLKLWLDSVIFLVISFSLILLTLFNSNQPFGIILAFFLIILTKNRVQKTIKNLYRSLKNQPAIELTEAYFFDHINNIKIYWHNIDKLSVISIRGNTYANFILKDKNEYAKQLNGFLSKILFKLPDPEGIATKTEISLVKGRNEDIYNSICKFREAKKL</sequence>
<comment type="caution">
    <text evidence="2">The sequence shown here is derived from an EMBL/GenBank/DDBJ whole genome shotgun (WGS) entry which is preliminary data.</text>
</comment>
<evidence type="ECO:0008006" key="4">
    <source>
        <dbReference type="Google" id="ProtNLM"/>
    </source>
</evidence>
<organism evidence="2 3">
    <name type="scientific">Flavobacterium calami</name>
    <dbReference type="NCBI Taxonomy" id="3139144"/>
    <lineage>
        <taxon>Bacteria</taxon>
        <taxon>Pseudomonadati</taxon>
        <taxon>Bacteroidota</taxon>
        <taxon>Flavobacteriia</taxon>
        <taxon>Flavobacteriales</taxon>
        <taxon>Flavobacteriaceae</taxon>
        <taxon>Flavobacterium</taxon>
    </lineage>
</organism>
<protein>
    <recommendedName>
        <fullName evidence="4">YcxB-like protein</fullName>
    </recommendedName>
</protein>
<proteinExistence type="predicted"/>
<gene>
    <name evidence="2" type="ORF">AAEO57_05760</name>
</gene>
<evidence type="ECO:0000313" key="2">
    <source>
        <dbReference type="EMBL" id="MEL1253267.1"/>
    </source>
</evidence>
<evidence type="ECO:0000256" key="1">
    <source>
        <dbReference type="SAM" id="Phobius"/>
    </source>
</evidence>
<keyword evidence="1" id="KW-1133">Transmembrane helix</keyword>
<keyword evidence="1" id="KW-0812">Transmembrane</keyword>
<keyword evidence="3" id="KW-1185">Reference proteome</keyword>
<accession>A0ABU9INJ8</accession>
<feature type="transmembrane region" description="Helical" evidence="1">
    <location>
        <begin position="12"/>
        <end position="33"/>
    </location>
</feature>
<evidence type="ECO:0000313" key="3">
    <source>
        <dbReference type="Proteomes" id="UP001485226"/>
    </source>
</evidence>
<reference evidence="2 3" key="1">
    <citation type="submission" date="2024-04" db="EMBL/GenBank/DDBJ databases">
        <title>Flavobacterium sp. DGU38 16S ribosomal RNA gene Genome sequencing and assembly.</title>
        <authorList>
            <person name="Park S."/>
        </authorList>
    </citation>
    <scope>NUCLEOTIDE SEQUENCE [LARGE SCALE GENOMIC DNA]</scope>
    <source>
        <strain evidence="2 3">DGU38</strain>
    </source>
</reference>
<name>A0ABU9INJ8_9FLAO</name>